<protein>
    <submittedName>
        <fullName evidence="5">Multifunctional conjugation protein TraI</fullName>
    </submittedName>
</protein>
<evidence type="ECO:0000256" key="2">
    <source>
        <dbReference type="ARBA" id="ARBA00022840"/>
    </source>
</evidence>
<dbReference type="GO" id="GO:0003678">
    <property type="term" value="F:DNA helicase activity"/>
    <property type="evidence" value="ECO:0007669"/>
    <property type="project" value="UniProtKB-ARBA"/>
</dbReference>
<reference evidence="5 6" key="1">
    <citation type="submission" date="2015-01" db="EMBL/GenBank/DDBJ databases">
        <title>Draft genome of the acidophilic iron oxidizer Acidithrix ferrooxidans strain Py-F3.</title>
        <authorList>
            <person name="Poehlein A."/>
            <person name="Eisen S."/>
            <person name="Schloemann M."/>
            <person name="Johnson B.D."/>
            <person name="Daniel R."/>
            <person name="Muehling M."/>
        </authorList>
    </citation>
    <scope>NUCLEOTIDE SEQUENCE [LARGE SCALE GENOMIC DNA]</scope>
    <source>
        <strain evidence="5 6">Py-F3</strain>
    </source>
</reference>
<dbReference type="Proteomes" id="UP000032360">
    <property type="component" value="Unassembled WGS sequence"/>
</dbReference>
<dbReference type="NCBIfam" id="NF041492">
    <property type="entry name" value="MobF"/>
    <property type="match status" value="1"/>
</dbReference>
<dbReference type="Gene3D" id="2.30.30.940">
    <property type="match status" value="1"/>
</dbReference>
<dbReference type="RefSeq" id="WP_052605389.1">
    <property type="nucleotide sequence ID" value="NZ_JXYS01000041.1"/>
</dbReference>
<dbReference type="Pfam" id="PF01443">
    <property type="entry name" value="Viral_helicase1"/>
    <property type="match status" value="1"/>
</dbReference>
<name>A0A0D8HK42_9ACTN</name>
<dbReference type="SUPFAM" id="SSF52540">
    <property type="entry name" value="P-loop containing nucleoside triphosphate hydrolases"/>
    <property type="match status" value="2"/>
</dbReference>
<dbReference type="OrthoDB" id="4524286at2"/>
<organism evidence="5 6">
    <name type="scientific">Acidithrix ferrooxidans</name>
    <dbReference type="NCBI Taxonomy" id="1280514"/>
    <lineage>
        <taxon>Bacteria</taxon>
        <taxon>Bacillati</taxon>
        <taxon>Actinomycetota</taxon>
        <taxon>Acidimicrobiia</taxon>
        <taxon>Acidimicrobiales</taxon>
        <taxon>Acidimicrobiaceae</taxon>
        <taxon>Acidithrix</taxon>
    </lineage>
</organism>
<accession>A0A0D8HK42</accession>
<dbReference type="PANTHER" id="PTHR43788">
    <property type="entry name" value="DNA2/NAM7 HELICASE FAMILY MEMBER"/>
    <property type="match status" value="1"/>
</dbReference>
<dbReference type="InterPro" id="IPR050534">
    <property type="entry name" value="Coronavir_polyprotein_1ab"/>
</dbReference>
<evidence type="ECO:0000259" key="4">
    <source>
        <dbReference type="Pfam" id="PF08751"/>
    </source>
</evidence>
<dbReference type="Gene3D" id="3.40.50.300">
    <property type="entry name" value="P-loop containing nucleotide triphosphate hydrolases"/>
    <property type="match status" value="3"/>
</dbReference>
<comment type="caution">
    <text evidence="5">The sequence shown here is derived from an EMBL/GenBank/DDBJ whole genome shotgun (WGS) entry which is preliminary data.</text>
</comment>
<evidence type="ECO:0000313" key="5">
    <source>
        <dbReference type="EMBL" id="KJF17456.1"/>
    </source>
</evidence>
<evidence type="ECO:0000256" key="1">
    <source>
        <dbReference type="ARBA" id="ARBA00022741"/>
    </source>
</evidence>
<keyword evidence="6" id="KW-1185">Reference proteome</keyword>
<dbReference type="Pfam" id="PF08751">
    <property type="entry name" value="TrwC"/>
    <property type="match status" value="1"/>
</dbReference>
<dbReference type="Pfam" id="PF13604">
    <property type="entry name" value="AAA_30"/>
    <property type="match status" value="1"/>
</dbReference>
<dbReference type="InterPro" id="IPR014862">
    <property type="entry name" value="TrwC"/>
</dbReference>
<evidence type="ECO:0000313" key="6">
    <source>
        <dbReference type="Proteomes" id="UP000032360"/>
    </source>
</evidence>
<keyword evidence="2" id="KW-0067">ATP-binding</keyword>
<dbReference type="STRING" id="1280514.AXFE_16920"/>
<dbReference type="AlphaFoldDB" id="A0A0D8HK42"/>
<feature type="domain" description="TrwC relaxase" evidence="4">
    <location>
        <begin position="11"/>
        <end position="321"/>
    </location>
</feature>
<dbReference type="GO" id="GO:0005524">
    <property type="term" value="F:ATP binding"/>
    <property type="evidence" value="ECO:0007669"/>
    <property type="project" value="UniProtKB-KW"/>
</dbReference>
<evidence type="ECO:0000259" key="3">
    <source>
        <dbReference type="Pfam" id="PF01443"/>
    </source>
</evidence>
<dbReference type="CDD" id="cd18809">
    <property type="entry name" value="SF1_C_RecD"/>
    <property type="match status" value="1"/>
</dbReference>
<proteinExistence type="predicted"/>
<sequence>MTIRRLSIGAGFKYLLKSISVGDGPEGASKSDLVRYYSETGTPPGVFLGAGLAGLNNAVGVEVGQFVTAENLQRMLQDCADPITGEVLGNAPRTKGVGGFDLTFSPSKSVSVAWALADRETREVIYRCHQEAIAEVLAYAEREVFHTRSGKNGCVEEDIVGVIAASFTHFDSRDGDPQLHDHVVVLNRVQAKDDGAWRTLDSRGLSASTVMLSEMHQGVLSDLLTAELGWGWEPHARRSSPAPKWEVAGVSERLMEEFSTRTTAILDAKDRLITQFEEDHHRAPTDVEVLKLRQTATLSTRRAKKGVGLGDLTNEWTARATPYLDNEPTAWVHELSGRDVPAFTSAQFEDEILLDIATTSLEIVSSKRPTFSRANVQAEVFRQMQGVRFATPAERILTATRATDLAVSQALLITTPDLHHTPRFLLRSDGTSKFRATGHWIYTTTTLLDAEARLLDAGQRTDAAVVSSATVANITKQPLPGKTFALSTDQALAVEQITTSGYALDLLVGPAGTGKSTAMAGLRAAWESEHGTGSVTGLAPSAAAAEVLGEDMGIDTDNLAKWLYEHRQHGQRTRELGELHEKVGLIERTGGVPNPRLLASIASREEVLARWTLRAGQLIVVDEASLASTFALDELTSAALDARAKVVLVGDGAQLSSVDAGGMFRTLVRDRGNKAPTLADVRRFSAAWEKEASLAVRNGTSSSLGAYATHERIADGTRDDMLDALYDAWQADGERGLHSLMLASDTTTTTTVNELNARARAERVASGAVVDDGVDVAGAMTAGVNDLVVTRENNRRLKTDTGWVKNGDVWTVSATHEDGSMTVTRVDGEGSVILPTTYVAQNVELAYATTVHRAQGRTVDTTHAFVSPTTIREVLYVALTRGSESNHLYVDTHYDPDPNTGHDGLTEVPSALEVLAGVLHHEGADVSATDMIRQSQTQSIAALVAEYDTIVSIAEGPRWDEVLSRSGLSDTELSQAKASPAYAALLAQLRDAESRGFDVDTELPMLVSGRSFGDADDIASVLHHRIDRYVTEVGYPSPPATELVAGLFPRPTGITDPDVLLALDDRADAIERRARELATIAIDRGDAWVQDFGDAPPTGEQYGRWARKVAAGAAYFDRWRINNPDALLHVAIGSHEQEAQRSRVLDAAQRARTLSVIEDISEKSTYVLSGNESLDPPTLEFGLDH</sequence>
<dbReference type="EMBL" id="JXYS01000041">
    <property type="protein sequence ID" value="KJF17456.1"/>
    <property type="molecule type" value="Genomic_DNA"/>
</dbReference>
<gene>
    <name evidence="5" type="primary">traI</name>
    <name evidence="5" type="ORF">AXFE_16920</name>
</gene>
<dbReference type="InterPro" id="IPR027351">
    <property type="entry name" value="(+)RNA_virus_helicase_core_dom"/>
</dbReference>
<dbReference type="PATRIC" id="fig|1280514.3.peg.2217"/>
<dbReference type="SUPFAM" id="SSF55464">
    <property type="entry name" value="Origin of replication-binding domain, RBD-like"/>
    <property type="match status" value="1"/>
</dbReference>
<feature type="domain" description="(+)RNA virus helicase C-terminal" evidence="3">
    <location>
        <begin position="795"/>
        <end position="889"/>
    </location>
</feature>
<keyword evidence="1" id="KW-0547">Nucleotide-binding</keyword>
<dbReference type="PANTHER" id="PTHR43788:SF6">
    <property type="entry name" value="DNA HELICASE B"/>
    <property type="match status" value="1"/>
</dbReference>
<dbReference type="InterPro" id="IPR027417">
    <property type="entry name" value="P-loop_NTPase"/>
</dbReference>